<reference evidence="3" key="1">
    <citation type="submission" date="2022-11" db="UniProtKB">
        <authorList>
            <consortium name="WormBaseParasite"/>
        </authorList>
    </citation>
    <scope>IDENTIFICATION</scope>
</reference>
<keyword evidence="2" id="KW-1185">Reference proteome</keyword>
<dbReference type="Proteomes" id="UP000887540">
    <property type="component" value="Unplaced"/>
</dbReference>
<dbReference type="PANTHER" id="PTHR47159">
    <property type="entry name" value="PROTEIN CBG07705-RELATED"/>
    <property type="match status" value="1"/>
</dbReference>
<dbReference type="WBParaSite" id="ACRNAN_Path_388.g1470.t1">
    <property type="protein sequence ID" value="ACRNAN_Path_388.g1470.t1"/>
    <property type="gene ID" value="ACRNAN_Path_388.g1470"/>
</dbReference>
<dbReference type="InterPro" id="IPR053302">
    <property type="entry name" value="CRAL-TRIO_domain"/>
</dbReference>
<name>A0A914C5Y9_9BILA</name>
<dbReference type="InterPro" id="IPR036865">
    <property type="entry name" value="CRAL-TRIO_dom_sf"/>
</dbReference>
<dbReference type="CDD" id="cd00170">
    <property type="entry name" value="SEC14"/>
    <property type="match status" value="1"/>
</dbReference>
<evidence type="ECO:0000259" key="1">
    <source>
        <dbReference type="PROSITE" id="PS50191"/>
    </source>
</evidence>
<organism evidence="2 3">
    <name type="scientific">Acrobeloides nanus</name>
    <dbReference type="NCBI Taxonomy" id="290746"/>
    <lineage>
        <taxon>Eukaryota</taxon>
        <taxon>Metazoa</taxon>
        <taxon>Ecdysozoa</taxon>
        <taxon>Nematoda</taxon>
        <taxon>Chromadorea</taxon>
        <taxon>Rhabditida</taxon>
        <taxon>Tylenchina</taxon>
        <taxon>Cephalobomorpha</taxon>
        <taxon>Cephaloboidea</taxon>
        <taxon>Cephalobidae</taxon>
        <taxon>Acrobeloides</taxon>
    </lineage>
</organism>
<proteinExistence type="predicted"/>
<accession>A0A914C5Y9</accession>
<sequence length="376" mass="43720">MVKDDLTPYYDTSFNFLRWIQGYNGNLKEAARKLRIHLKMRKSHWELDNFVEKPRTHAIHKHWTYGITGKSNVLENVIVNIDQSGNVDYHGMLQVYSVQEVMKARVKDMEDMLAQCMKLEEETGKQAWILYVMDLTGLKFDKNLYNLVTGAMRSLSEFMAEHYVELIKYFVLVNVPSFVFYLWTMVKPVLPDRTRQKVRILSSSNWRDEILDFASYEALPTKWNTEKFDQFHANLDIPIPFPETEYYCNRTVELPIGIEKSKIATGKTLFLSKELKAGDALQWWISGDAEFGLGVFYSKNRDENNTENMQTIYPCLEWMPGPTIAPLNDQIVAKTDGFYRIWISNSRAWWHTLTILSKLTIIPGEGNDCASTSSIE</sequence>
<protein>
    <submittedName>
        <fullName evidence="3">CRAL-TRIO domain-containing protein</fullName>
    </submittedName>
</protein>
<dbReference type="SMART" id="SM00516">
    <property type="entry name" value="SEC14"/>
    <property type="match status" value="1"/>
</dbReference>
<dbReference type="Gene3D" id="2.60.120.680">
    <property type="entry name" value="GOLD domain"/>
    <property type="match status" value="1"/>
</dbReference>
<evidence type="ECO:0000313" key="2">
    <source>
        <dbReference type="Proteomes" id="UP000887540"/>
    </source>
</evidence>
<dbReference type="InterPro" id="IPR058960">
    <property type="entry name" value="Ctg-1-like_C"/>
</dbReference>
<dbReference type="SUPFAM" id="SSF52087">
    <property type="entry name" value="CRAL/TRIO domain"/>
    <property type="match status" value="1"/>
</dbReference>
<evidence type="ECO:0000313" key="3">
    <source>
        <dbReference type="WBParaSite" id="ACRNAN_Path_388.g1470.t1"/>
    </source>
</evidence>
<dbReference type="InterPro" id="IPR001251">
    <property type="entry name" value="CRAL-TRIO_dom"/>
</dbReference>
<feature type="domain" description="CRAL-TRIO" evidence="1">
    <location>
        <begin position="55"/>
        <end position="223"/>
    </location>
</feature>
<dbReference type="Gene3D" id="3.40.525.10">
    <property type="entry name" value="CRAL-TRIO lipid binding domain"/>
    <property type="match status" value="1"/>
</dbReference>
<dbReference type="AlphaFoldDB" id="A0A914C5Y9"/>
<dbReference type="PANTHER" id="PTHR47159:SF5">
    <property type="entry name" value="CRAL-TRIO DOMAIN-CONTAINING PROTEIN"/>
    <property type="match status" value="1"/>
</dbReference>
<dbReference type="PROSITE" id="PS50191">
    <property type="entry name" value="CRAL_TRIO"/>
    <property type="match status" value="1"/>
</dbReference>
<dbReference type="Pfam" id="PF25883">
    <property type="entry name" value="F28H7_8_C"/>
    <property type="match status" value="1"/>
</dbReference>
<dbReference type="Pfam" id="PF00650">
    <property type="entry name" value="CRAL_TRIO"/>
    <property type="match status" value="1"/>
</dbReference>